<dbReference type="EMBL" id="BAAANS010000027">
    <property type="protein sequence ID" value="GAA2104872.1"/>
    <property type="molecule type" value="Genomic_DNA"/>
</dbReference>
<dbReference type="Proteomes" id="UP001500897">
    <property type="component" value="Unassembled WGS sequence"/>
</dbReference>
<evidence type="ECO:0000313" key="1">
    <source>
        <dbReference type="EMBL" id="GAA2104872.1"/>
    </source>
</evidence>
<comment type="caution">
    <text evidence="1">The sequence shown here is derived from an EMBL/GenBank/DDBJ whole genome shotgun (WGS) entry which is preliminary data.</text>
</comment>
<evidence type="ECO:0008006" key="3">
    <source>
        <dbReference type="Google" id="ProtNLM"/>
    </source>
</evidence>
<evidence type="ECO:0000313" key="2">
    <source>
        <dbReference type="Proteomes" id="UP001500897"/>
    </source>
</evidence>
<proteinExistence type="predicted"/>
<accession>A0ABN2X421</accession>
<dbReference type="RefSeq" id="WP_344553880.1">
    <property type="nucleotide sequence ID" value="NZ_BAAANS010000027.1"/>
</dbReference>
<reference evidence="1 2" key="1">
    <citation type="journal article" date="2019" name="Int. J. Syst. Evol. Microbiol.">
        <title>The Global Catalogue of Microorganisms (GCM) 10K type strain sequencing project: providing services to taxonomists for standard genome sequencing and annotation.</title>
        <authorList>
            <consortium name="The Broad Institute Genomics Platform"/>
            <consortium name="The Broad Institute Genome Sequencing Center for Infectious Disease"/>
            <person name="Wu L."/>
            <person name="Ma J."/>
        </authorList>
    </citation>
    <scope>NUCLEOTIDE SEQUENCE [LARGE SCALE GENOMIC DNA]</scope>
    <source>
        <strain evidence="1 2">JCM 14559</strain>
    </source>
</reference>
<protein>
    <recommendedName>
        <fullName evidence="3">DUF4034 domain-containing protein</fullName>
    </recommendedName>
</protein>
<sequence>MARLIVIIPLVLLIGFKLATWLMERRTAALKTATEAARANVARIEEATRPTIVPSEHGLVRRAELVVDKGVLTGPEVDAALAAAAAGDWRPAAELFAAAAGDHDRRWGLVERFAESAVEEDAWLKAWRAERPGDADAAVTGVRALIGVAWKVRTSKRAGEVSREQFDVFHKILGDAVEAAAEAVALADPADPLPFSVQLPIARGLSWPRERFRELWVEITDRAPLLWPAHLDALQYWCAKWRGGGGDHAHMHAFADAAIAAAPPGSLLTVLKLEGYWEQFGYDREYAYGAPEVRAAADAVRADLAAADPADRHLTYVRGWLAYMDHRADRPVEAVEQFRALGTAVPDPWASYFDDPVGTFVGHRAGAVLELLELREAEERARAQGAPTAG</sequence>
<keyword evidence="2" id="KW-1185">Reference proteome</keyword>
<gene>
    <name evidence="1" type="ORF">GCM10009759_41470</name>
</gene>
<organism evidence="1 2">
    <name type="scientific">Kitasatospora saccharophila</name>
    <dbReference type="NCBI Taxonomy" id="407973"/>
    <lineage>
        <taxon>Bacteria</taxon>
        <taxon>Bacillati</taxon>
        <taxon>Actinomycetota</taxon>
        <taxon>Actinomycetes</taxon>
        <taxon>Kitasatosporales</taxon>
        <taxon>Streptomycetaceae</taxon>
        <taxon>Kitasatospora</taxon>
    </lineage>
</organism>
<name>A0ABN2X421_9ACTN</name>